<evidence type="ECO:0000313" key="5">
    <source>
        <dbReference type="Proteomes" id="UP001154282"/>
    </source>
</evidence>
<dbReference type="SUPFAM" id="SSF51197">
    <property type="entry name" value="Clavaminate synthase-like"/>
    <property type="match status" value="1"/>
</dbReference>
<organism evidence="4 5">
    <name type="scientific">Linum tenue</name>
    <dbReference type="NCBI Taxonomy" id="586396"/>
    <lineage>
        <taxon>Eukaryota</taxon>
        <taxon>Viridiplantae</taxon>
        <taxon>Streptophyta</taxon>
        <taxon>Embryophyta</taxon>
        <taxon>Tracheophyta</taxon>
        <taxon>Spermatophyta</taxon>
        <taxon>Magnoliopsida</taxon>
        <taxon>eudicotyledons</taxon>
        <taxon>Gunneridae</taxon>
        <taxon>Pentapetalae</taxon>
        <taxon>rosids</taxon>
        <taxon>fabids</taxon>
        <taxon>Malpighiales</taxon>
        <taxon>Linaceae</taxon>
        <taxon>Linum</taxon>
    </lineage>
</organism>
<accession>A0AAV0LK86</accession>
<dbReference type="PANTHER" id="PTHR10694:SF54">
    <property type="entry name" value="INACTIVE LYSINE-SPECIFIC DEMETHYLASE JMJ19-RELATED"/>
    <property type="match status" value="1"/>
</dbReference>
<evidence type="ECO:0000259" key="3">
    <source>
        <dbReference type="PROSITE" id="PS51184"/>
    </source>
</evidence>
<evidence type="ECO:0008006" key="6">
    <source>
        <dbReference type="Google" id="ProtNLM"/>
    </source>
</evidence>
<dbReference type="Pfam" id="PF02375">
    <property type="entry name" value="JmjN"/>
    <property type="match status" value="1"/>
</dbReference>
<dbReference type="AlphaFoldDB" id="A0AAV0LK86"/>
<dbReference type="EMBL" id="CAMGYJ010000006">
    <property type="protein sequence ID" value="CAI0434448.1"/>
    <property type="molecule type" value="Genomic_DNA"/>
</dbReference>
<dbReference type="PROSITE" id="PS51184">
    <property type="entry name" value="JMJC"/>
    <property type="match status" value="1"/>
</dbReference>
<dbReference type="GO" id="GO:0000785">
    <property type="term" value="C:chromatin"/>
    <property type="evidence" value="ECO:0007669"/>
    <property type="project" value="TreeGrafter"/>
</dbReference>
<proteinExistence type="predicted"/>
<name>A0AAV0LK86_9ROSI</name>
<dbReference type="Gene3D" id="2.60.120.650">
    <property type="entry name" value="Cupin"/>
    <property type="match status" value="1"/>
</dbReference>
<keyword evidence="5" id="KW-1185">Reference proteome</keyword>
<feature type="domain" description="JmjC" evidence="3">
    <location>
        <begin position="326"/>
        <end position="493"/>
    </location>
</feature>
<dbReference type="SMART" id="SM00545">
    <property type="entry name" value="JmjN"/>
    <property type="match status" value="1"/>
</dbReference>
<evidence type="ECO:0000256" key="1">
    <source>
        <dbReference type="SAM" id="MobiDB-lite"/>
    </source>
</evidence>
<dbReference type="Proteomes" id="UP001154282">
    <property type="component" value="Unassembled WGS sequence"/>
</dbReference>
<reference evidence="4" key="1">
    <citation type="submission" date="2022-08" db="EMBL/GenBank/DDBJ databases">
        <authorList>
            <person name="Gutierrez-Valencia J."/>
        </authorList>
    </citation>
    <scope>NUCLEOTIDE SEQUENCE</scope>
</reference>
<dbReference type="Pfam" id="PF02373">
    <property type="entry name" value="JmjC"/>
    <property type="match status" value="1"/>
</dbReference>
<dbReference type="GO" id="GO:0010468">
    <property type="term" value="P:regulation of gene expression"/>
    <property type="evidence" value="ECO:0007669"/>
    <property type="project" value="TreeGrafter"/>
</dbReference>
<dbReference type="PROSITE" id="PS51183">
    <property type="entry name" value="JMJN"/>
    <property type="match status" value="1"/>
</dbReference>
<feature type="domain" description="JmjN" evidence="2">
    <location>
        <begin position="133"/>
        <end position="174"/>
    </location>
</feature>
<dbReference type="InterPro" id="IPR003347">
    <property type="entry name" value="JmjC_dom"/>
</dbReference>
<dbReference type="Pfam" id="PF02928">
    <property type="entry name" value="zf-C5HC2"/>
    <property type="match status" value="1"/>
</dbReference>
<protein>
    <recommendedName>
        <fullName evidence="6">Lysine-specific demethylase JMJ16</fullName>
    </recommendedName>
</protein>
<dbReference type="SMART" id="SM00558">
    <property type="entry name" value="JmjC"/>
    <property type="match status" value="1"/>
</dbReference>
<comment type="caution">
    <text evidence="4">The sequence shown here is derived from an EMBL/GenBank/DDBJ whole genome shotgun (WGS) entry which is preliminary data.</text>
</comment>
<evidence type="ECO:0000313" key="4">
    <source>
        <dbReference type="EMBL" id="CAI0434448.1"/>
    </source>
</evidence>
<feature type="region of interest" description="Disordered" evidence="1">
    <location>
        <begin position="1"/>
        <end position="47"/>
    </location>
</feature>
<dbReference type="InterPro" id="IPR003349">
    <property type="entry name" value="JmjN"/>
</dbReference>
<evidence type="ECO:0000259" key="2">
    <source>
        <dbReference type="PROSITE" id="PS51183"/>
    </source>
</evidence>
<gene>
    <name evidence="4" type="ORF">LITE_LOCUS24282</name>
</gene>
<dbReference type="InterPro" id="IPR004198">
    <property type="entry name" value="Znf_C5HC2"/>
</dbReference>
<dbReference type="PANTHER" id="PTHR10694">
    <property type="entry name" value="LYSINE-SPECIFIC DEMETHYLASE"/>
    <property type="match status" value="1"/>
</dbReference>
<feature type="compositionally biased region" description="Basic residues" evidence="1">
    <location>
        <begin position="1"/>
        <end position="19"/>
    </location>
</feature>
<dbReference type="GO" id="GO:0034647">
    <property type="term" value="F:histone H3K4me/H3K4me2/H3K4me3 demethylase activity"/>
    <property type="evidence" value="ECO:0007669"/>
    <property type="project" value="TreeGrafter"/>
</dbReference>
<dbReference type="GO" id="GO:0005634">
    <property type="term" value="C:nucleus"/>
    <property type="evidence" value="ECO:0007669"/>
    <property type="project" value="TreeGrafter"/>
</dbReference>
<sequence length="769" mass="86612">MRTKRVARKKGSLNRPRLHPRVESQTSFKLRKVDSTEQRLGPTASVTDEKASAVIDGAMLKSLSARRPWILHDLGDGDHMQEEASSNQEDTEHSSYTCLPKGIARGCPDCRDCVKVMARWQPEKGKKHVLEEAPVFHPNEEEFKETLKYITSIRSRAEPYGICRIVPPPSWHPPSLITEKNMWEDSIFESQVQRIDGMQAQNLGEIVKCSDMEGVGLEPGPKFTLKTFKKYADDFASQYFCIDGILDSEVDSNERVEQREPSLMDIEGEYGRIIDNPTEEIEVCWGDMSLGLVCLSHVICGDNLDSQVFGSGFPVYKSSETCTSQEYLDSGWNLNKTAVLPDSLLSFESYSTSGLLRPRLRVGMCFSSFPWKLAMHHMYYLSYMHIGAPKIWYAIPGSHGSKFEIAIKDYLRESPVEHSKMQHNRQLMKLTLTRLKSDGLPVYRCIQCPGEFVLVLPRTRYSGFDSGFNCAESIHLAPVEWLPHGQNSAELYSEQGRRTFISQDKMLIGAAREAVKAQWLDLLSFKDISVNARWKEAAGKDGILLKALKLRIELEASRRKYLCNSSQSKKMDKDFDTTSKKECIVCYYDLHLSAATCPCSADRYSCLNHAKQLCSCPWVQRIFLYRYEIDELRVLIEAVGGKLSAIYKWAKNDLNLSLLSIVSDKNRSLGRRQLGEAECSIGESDGKGKGKFYDPSVPYGGWNSSASGVREELKARVLQWKSLKEKKLKDKSSVKPTSHFTSAAADAAACNIHMPEVSSDSTSESSSSL</sequence>